<name>A0A0S2FBU4_LYSAN</name>
<protein>
    <recommendedName>
        <fullName evidence="3">DUF2199 domain-containing protein</fullName>
    </recommendedName>
</protein>
<reference evidence="1 2" key="1">
    <citation type="journal article" date="2015" name="BMC Genomics">
        <title>Comparative genomics and metabolic profiling of the genus Lysobacter.</title>
        <authorList>
            <person name="de Bruijn I."/>
            <person name="Cheng X."/>
            <person name="de Jager V."/>
            <person name="Exposito R.G."/>
            <person name="Watrous J."/>
            <person name="Patel N."/>
            <person name="Postma J."/>
            <person name="Dorrestein P.C."/>
            <person name="Kobayashi D."/>
            <person name="Raaijmakers J.M."/>
        </authorList>
    </citation>
    <scope>NUCLEOTIDE SEQUENCE [LARGE SCALE GENOMIC DNA]</scope>
    <source>
        <strain evidence="1 2">76</strain>
    </source>
</reference>
<dbReference type="eggNOG" id="COG4899">
    <property type="taxonomic scope" value="Bacteria"/>
</dbReference>
<dbReference type="Pfam" id="PF09965">
    <property type="entry name" value="DUF2199"/>
    <property type="match status" value="1"/>
</dbReference>
<evidence type="ECO:0008006" key="3">
    <source>
        <dbReference type="Google" id="ProtNLM"/>
    </source>
</evidence>
<evidence type="ECO:0000313" key="1">
    <source>
        <dbReference type="EMBL" id="ALN80997.1"/>
    </source>
</evidence>
<sequence length="174" mass="19267">MKAAMSGETMLPCSCCGELVALSDMEYSFTFPDAYHALDNAARCAPDTFCDANFCAIGGGQLFVRGVIPLPVEGGGDYCIGAWVELVEHDWRLARMMWDEPGNDRVPEFAGTLANHIPRVYEFSTLGLELRVQLHDDTRPTFRLLDSGHPLEDEQRQGITPHRAAFFTGLPDLD</sequence>
<dbReference type="KEGG" id="lab:LA76x_2867"/>
<dbReference type="EMBL" id="CP011129">
    <property type="protein sequence ID" value="ALN80997.1"/>
    <property type="molecule type" value="Genomic_DNA"/>
</dbReference>
<organism evidence="1 2">
    <name type="scientific">Lysobacter antibioticus</name>
    <dbReference type="NCBI Taxonomy" id="84531"/>
    <lineage>
        <taxon>Bacteria</taxon>
        <taxon>Pseudomonadati</taxon>
        <taxon>Pseudomonadota</taxon>
        <taxon>Gammaproteobacteria</taxon>
        <taxon>Lysobacterales</taxon>
        <taxon>Lysobacteraceae</taxon>
        <taxon>Lysobacter</taxon>
    </lineage>
</organism>
<dbReference type="PATRIC" id="fig|84531.8.peg.2879"/>
<dbReference type="STRING" id="84531.LA76x_2867"/>
<evidence type="ECO:0000313" key="2">
    <source>
        <dbReference type="Proteomes" id="UP000060787"/>
    </source>
</evidence>
<dbReference type="AlphaFoldDB" id="A0A0S2FBU4"/>
<dbReference type="InterPro" id="IPR018697">
    <property type="entry name" value="DUF2199"/>
</dbReference>
<keyword evidence="2" id="KW-1185">Reference proteome</keyword>
<dbReference type="Proteomes" id="UP000060787">
    <property type="component" value="Chromosome"/>
</dbReference>
<proteinExistence type="predicted"/>
<accession>A0A0S2FBU4</accession>
<gene>
    <name evidence="1" type="ORF">LA76x_2867</name>
</gene>